<dbReference type="Proteomes" id="UP000824049">
    <property type="component" value="Unassembled WGS sequence"/>
</dbReference>
<dbReference type="Gene3D" id="3.30.2320.80">
    <property type="match status" value="1"/>
</dbReference>
<organism evidence="3 4">
    <name type="scientific">Candidatus Anaerobutyricum stercoris</name>
    <dbReference type="NCBI Taxonomy" id="2838457"/>
    <lineage>
        <taxon>Bacteria</taxon>
        <taxon>Bacillati</taxon>
        <taxon>Bacillota</taxon>
        <taxon>Clostridia</taxon>
        <taxon>Lachnospirales</taxon>
        <taxon>Lachnospiraceae</taxon>
        <taxon>Anaerobutyricum</taxon>
    </lineage>
</organism>
<reference evidence="3" key="2">
    <citation type="submission" date="2021-04" db="EMBL/GenBank/DDBJ databases">
        <authorList>
            <person name="Gilroy R."/>
        </authorList>
    </citation>
    <scope>NUCLEOTIDE SEQUENCE</scope>
    <source>
        <strain evidence="3">CHK179-28034</strain>
    </source>
</reference>
<protein>
    <submittedName>
        <fullName evidence="3">Zinc ribbon domain-containing protein</fullName>
    </submittedName>
</protein>
<evidence type="ECO:0000313" key="3">
    <source>
        <dbReference type="EMBL" id="HIZ39565.1"/>
    </source>
</evidence>
<proteinExistence type="predicted"/>
<accession>A0A9D2ELG7</accession>
<sequence length="146" mass="17100">MDFFEQLKKNVVQAGQTVADKAKKTTDILKLKEQIRQDKREIRDITYRIGKTYIKLHQNDYEEEYEKYFQSLKTVKEALAEKEKDLQKMYDKVRCTECGAEMSSSDDYCPKCGTAAAFDAELKEEKIIDFKDDDDHFGDSDIAREE</sequence>
<comment type="caution">
    <text evidence="3">The sequence shown here is derived from an EMBL/GenBank/DDBJ whole genome shotgun (WGS) entry which is preliminary data.</text>
</comment>
<dbReference type="AlphaFoldDB" id="A0A9D2ELG7"/>
<gene>
    <name evidence="3" type="ORF">H9968_06540</name>
</gene>
<reference evidence="3" key="1">
    <citation type="journal article" date="2021" name="PeerJ">
        <title>Extensive microbial diversity within the chicken gut microbiome revealed by metagenomics and culture.</title>
        <authorList>
            <person name="Gilroy R."/>
            <person name="Ravi A."/>
            <person name="Getino M."/>
            <person name="Pursley I."/>
            <person name="Horton D.L."/>
            <person name="Alikhan N.F."/>
            <person name="Baker D."/>
            <person name="Gharbi K."/>
            <person name="Hall N."/>
            <person name="Watson M."/>
            <person name="Adriaenssens E.M."/>
            <person name="Foster-Nyarko E."/>
            <person name="Jarju S."/>
            <person name="Secka A."/>
            <person name="Antonio M."/>
            <person name="Oren A."/>
            <person name="Chaudhuri R.R."/>
            <person name="La Ragione R."/>
            <person name="Hildebrand F."/>
            <person name="Pallen M.J."/>
        </authorList>
    </citation>
    <scope>NUCLEOTIDE SEQUENCE</scope>
    <source>
        <strain evidence="3">CHK179-28034</strain>
    </source>
</reference>
<feature type="domain" description="Zinc-ribbon" evidence="2">
    <location>
        <begin position="95"/>
        <end position="114"/>
    </location>
</feature>
<evidence type="ECO:0000259" key="2">
    <source>
        <dbReference type="Pfam" id="PF13240"/>
    </source>
</evidence>
<dbReference type="Pfam" id="PF13240">
    <property type="entry name" value="Zn_Ribbon_1"/>
    <property type="match status" value="1"/>
</dbReference>
<feature type="coiled-coil region" evidence="1">
    <location>
        <begin position="65"/>
        <end position="92"/>
    </location>
</feature>
<name>A0A9D2ELG7_9FIRM</name>
<evidence type="ECO:0000313" key="4">
    <source>
        <dbReference type="Proteomes" id="UP000824049"/>
    </source>
</evidence>
<dbReference type="InterPro" id="IPR026870">
    <property type="entry name" value="Zinc_ribbon_dom"/>
</dbReference>
<dbReference type="EMBL" id="DXBR01000057">
    <property type="protein sequence ID" value="HIZ39565.1"/>
    <property type="molecule type" value="Genomic_DNA"/>
</dbReference>
<evidence type="ECO:0000256" key="1">
    <source>
        <dbReference type="SAM" id="Coils"/>
    </source>
</evidence>
<keyword evidence="1" id="KW-0175">Coiled coil</keyword>